<dbReference type="SUPFAM" id="SSF141457">
    <property type="entry name" value="BH3618-like"/>
    <property type="match status" value="1"/>
</dbReference>
<dbReference type="PANTHER" id="PTHR39190">
    <property type="entry name" value="FLAGELLAR ASSEMBLY FACTOR FLIW"/>
    <property type="match status" value="1"/>
</dbReference>
<keyword evidence="2 4" id="KW-1005">Bacterial flagellum biogenesis</keyword>
<reference evidence="5 6" key="1">
    <citation type="submission" date="2021-03" db="EMBL/GenBank/DDBJ databases">
        <title>Antimicrobial resistance genes in bacteria isolated from Japanese honey, and their potential for conferring macrolide and lincosamide resistance in the American foulbrood pathogen Paenibacillus larvae.</title>
        <authorList>
            <person name="Okamoto M."/>
            <person name="Kumagai M."/>
            <person name="Kanamori H."/>
            <person name="Takamatsu D."/>
        </authorList>
    </citation>
    <scope>NUCLEOTIDE SEQUENCE [LARGE SCALE GENOMIC DNA]</scope>
    <source>
        <strain evidence="5 6">J21TS3</strain>
    </source>
</reference>
<dbReference type="Proteomes" id="UP000680638">
    <property type="component" value="Unassembled WGS sequence"/>
</dbReference>
<comment type="subcellular location">
    <subcellularLocation>
        <location evidence="4">Cytoplasm</location>
    </subcellularLocation>
</comment>
<accession>A0ABQ4LWB7</accession>
<evidence type="ECO:0000256" key="4">
    <source>
        <dbReference type="HAMAP-Rule" id="MF_01185"/>
    </source>
</evidence>
<comment type="subunit">
    <text evidence="4">Interacts with translational regulator CsrA and flagellin(s).</text>
</comment>
<dbReference type="InterPro" id="IPR003775">
    <property type="entry name" value="Flagellar_assembly_factor_FliW"/>
</dbReference>
<evidence type="ECO:0000313" key="6">
    <source>
        <dbReference type="Proteomes" id="UP000680638"/>
    </source>
</evidence>
<protein>
    <recommendedName>
        <fullName evidence="4">Flagellar assembly factor FliW</fullName>
    </recommendedName>
</protein>
<dbReference type="RefSeq" id="WP_212949842.1">
    <property type="nucleotide sequence ID" value="NZ_BORW01000010.1"/>
</dbReference>
<dbReference type="HAMAP" id="MF_01185">
    <property type="entry name" value="FliW"/>
    <property type="match status" value="1"/>
</dbReference>
<keyword evidence="4" id="KW-0143">Chaperone</keyword>
<sequence length="142" mass="16336">MQKIIDNNKSFKVSFSGSILGFEELDEFELEIVKDTPFLYLRSLDNPEISFVTTSPFEWYNTYSIHLEEQLKTHLMIDDPEDVLVLSIVTIRDSLSTSTINLLAPLIINLNERIGTQQVLQGGIYRANHPLIVQKHKERGEE</sequence>
<keyword evidence="6" id="KW-1185">Reference proteome</keyword>
<dbReference type="Gene3D" id="2.30.290.10">
    <property type="entry name" value="BH3618-like"/>
    <property type="match status" value="1"/>
</dbReference>
<dbReference type="Pfam" id="PF02623">
    <property type="entry name" value="FliW"/>
    <property type="match status" value="1"/>
</dbReference>
<gene>
    <name evidence="4" type="primary">fliW</name>
    <name evidence="5" type="ORF">J21TS3_24020</name>
</gene>
<evidence type="ECO:0000256" key="3">
    <source>
        <dbReference type="ARBA" id="ARBA00022845"/>
    </source>
</evidence>
<comment type="similarity">
    <text evidence="4">Belongs to the FliW family.</text>
</comment>
<dbReference type="InterPro" id="IPR024046">
    <property type="entry name" value="Flagellar_assmbl_FliW_dom_sf"/>
</dbReference>
<proteinExistence type="inferred from homology"/>
<evidence type="ECO:0000256" key="2">
    <source>
        <dbReference type="ARBA" id="ARBA00022795"/>
    </source>
</evidence>
<keyword evidence="1 4" id="KW-0963">Cytoplasm</keyword>
<evidence type="ECO:0000256" key="1">
    <source>
        <dbReference type="ARBA" id="ARBA00022490"/>
    </source>
</evidence>
<dbReference type="EMBL" id="BORW01000010">
    <property type="protein sequence ID" value="GIO67581.1"/>
    <property type="molecule type" value="Genomic_DNA"/>
</dbReference>
<name>A0ABQ4LWB7_9BACL</name>
<evidence type="ECO:0000313" key="5">
    <source>
        <dbReference type="EMBL" id="GIO67581.1"/>
    </source>
</evidence>
<organism evidence="5 6">
    <name type="scientific">Paenibacillus cookii</name>
    <dbReference type="NCBI Taxonomy" id="157839"/>
    <lineage>
        <taxon>Bacteria</taxon>
        <taxon>Bacillati</taxon>
        <taxon>Bacillota</taxon>
        <taxon>Bacilli</taxon>
        <taxon>Bacillales</taxon>
        <taxon>Paenibacillaceae</taxon>
        <taxon>Paenibacillus</taxon>
    </lineage>
</organism>
<dbReference type="PANTHER" id="PTHR39190:SF1">
    <property type="entry name" value="FLAGELLAR ASSEMBLY FACTOR FLIW"/>
    <property type="match status" value="1"/>
</dbReference>
<comment type="caution">
    <text evidence="5">The sequence shown here is derived from an EMBL/GenBank/DDBJ whole genome shotgun (WGS) entry which is preliminary data.</text>
</comment>
<comment type="function">
    <text evidence="4">Acts as an anti-CsrA protein, binds CsrA and prevents it from repressing translation of its target genes, one of which is flagellin. Binds to flagellin and participates in the assembly of the flagellum.</text>
</comment>
<keyword evidence="3 4" id="KW-0810">Translation regulation</keyword>